<feature type="signal peptide" evidence="1">
    <location>
        <begin position="1"/>
        <end position="19"/>
    </location>
</feature>
<gene>
    <name evidence="3" type="ORF">MUY34_15300</name>
</gene>
<proteinExistence type="predicted"/>
<protein>
    <submittedName>
        <fullName evidence="3">Lipocalin family protein</fullName>
    </submittedName>
</protein>
<keyword evidence="4" id="KW-1185">Reference proteome</keyword>
<comment type="caution">
    <text evidence="3">The sequence shown here is derived from an EMBL/GenBank/DDBJ whole genome shotgun (WGS) entry which is preliminary data.</text>
</comment>
<evidence type="ECO:0000313" key="4">
    <source>
        <dbReference type="Proteomes" id="UP001203687"/>
    </source>
</evidence>
<dbReference type="RefSeq" id="WP_204345659.1">
    <property type="nucleotide sequence ID" value="NZ_JACNMJ010000003.1"/>
</dbReference>
<feature type="chain" id="PRO_5045483942" evidence="1">
    <location>
        <begin position="20"/>
        <end position="119"/>
    </location>
</feature>
<dbReference type="Pfam" id="PF13648">
    <property type="entry name" value="Lipocalin_4"/>
    <property type="match status" value="1"/>
</dbReference>
<name>A0ABT0HCA1_9FLAO</name>
<dbReference type="InterPro" id="IPR024311">
    <property type="entry name" value="Lipocalin-like"/>
</dbReference>
<evidence type="ECO:0000256" key="1">
    <source>
        <dbReference type="SAM" id="SignalP"/>
    </source>
</evidence>
<organism evidence="3 4">
    <name type="scientific">Psychroserpens algicola</name>
    <dbReference type="NCBI Taxonomy" id="1719034"/>
    <lineage>
        <taxon>Bacteria</taxon>
        <taxon>Pseudomonadati</taxon>
        <taxon>Bacteroidota</taxon>
        <taxon>Flavobacteriia</taxon>
        <taxon>Flavobacteriales</taxon>
        <taxon>Flavobacteriaceae</taxon>
        <taxon>Psychroserpens</taxon>
    </lineage>
</organism>
<dbReference type="EMBL" id="JALPQF010000018">
    <property type="protein sequence ID" value="MCK8482000.1"/>
    <property type="molecule type" value="Genomic_DNA"/>
</dbReference>
<reference evidence="3" key="1">
    <citation type="submission" date="2022-04" db="EMBL/GenBank/DDBJ databases">
        <authorList>
            <person name="Ren T."/>
        </authorList>
    </citation>
    <scope>NUCLEOTIDE SEQUENCE</scope>
    <source>
        <strain evidence="3">F63249</strain>
    </source>
</reference>
<sequence length="119" mass="13281">MKKILLLLSVCFILSCADAKYAEAIVGEWECVSWIDTASSQDKCNDNAYFSFKSDKTYTSQVGAQNTKGTYKIVDGILYSMPENKLEIAVEIKTLSNDTLSFTMSRSGNEEILTLIKKN</sequence>
<accession>A0ABT0HCA1</accession>
<dbReference type="Proteomes" id="UP001203687">
    <property type="component" value="Unassembled WGS sequence"/>
</dbReference>
<feature type="domain" description="Lipocalin-like" evidence="2">
    <location>
        <begin position="25"/>
        <end position="102"/>
    </location>
</feature>
<evidence type="ECO:0000259" key="2">
    <source>
        <dbReference type="Pfam" id="PF13648"/>
    </source>
</evidence>
<evidence type="ECO:0000313" key="3">
    <source>
        <dbReference type="EMBL" id="MCK8482000.1"/>
    </source>
</evidence>
<dbReference type="PROSITE" id="PS51257">
    <property type="entry name" value="PROKAR_LIPOPROTEIN"/>
    <property type="match status" value="1"/>
</dbReference>
<keyword evidence="1" id="KW-0732">Signal</keyword>